<proteinExistence type="predicted"/>
<accession>B9TEY5</accession>
<evidence type="ECO:0000313" key="2">
    <source>
        <dbReference type="Proteomes" id="UP000008311"/>
    </source>
</evidence>
<dbReference type="InParanoid" id="B9TEY5"/>
<dbReference type="Proteomes" id="UP000008311">
    <property type="component" value="Unassembled WGS sequence"/>
</dbReference>
<organism evidence="1 2">
    <name type="scientific">Ricinus communis</name>
    <name type="common">Castor bean</name>
    <dbReference type="NCBI Taxonomy" id="3988"/>
    <lineage>
        <taxon>Eukaryota</taxon>
        <taxon>Viridiplantae</taxon>
        <taxon>Streptophyta</taxon>
        <taxon>Embryophyta</taxon>
        <taxon>Tracheophyta</taxon>
        <taxon>Spermatophyta</taxon>
        <taxon>Magnoliopsida</taxon>
        <taxon>eudicotyledons</taxon>
        <taxon>Gunneridae</taxon>
        <taxon>Pentapetalae</taxon>
        <taxon>rosids</taxon>
        <taxon>fabids</taxon>
        <taxon>Malpighiales</taxon>
        <taxon>Euphorbiaceae</taxon>
        <taxon>Acalyphoideae</taxon>
        <taxon>Acalypheae</taxon>
        <taxon>Ricinus</taxon>
    </lineage>
</organism>
<keyword evidence="2" id="KW-1185">Reference proteome</keyword>
<dbReference type="AlphaFoldDB" id="B9TEY5"/>
<feature type="non-terminal residue" evidence="1">
    <location>
        <position position="74"/>
    </location>
</feature>
<name>B9TEY5_RICCO</name>
<dbReference type="EMBL" id="EQ979376">
    <property type="protein sequence ID" value="EEF25577.1"/>
    <property type="molecule type" value="Genomic_DNA"/>
</dbReference>
<reference evidence="2" key="1">
    <citation type="journal article" date="2010" name="Nat. Biotechnol.">
        <title>Draft genome sequence of the oilseed species Ricinus communis.</title>
        <authorList>
            <person name="Chan A.P."/>
            <person name="Crabtree J."/>
            <person name="Zhao Q."/>
            <person name="Lorenzi H."/>
            <person name="Orvis J."/>
            <person name="Puiu D."/>
            <person name="Melake-Berhan A."/>
            <person name="Jones K.M."/>
            <person name="Redman J."/>
            <person name="Chen G."/>
            <person name="Cahoon E.B."/>
            <person name="Gedil M."/>
            <person name="Stanke M."/>
            <person name="Haas B.J."/>
            <person name="Wortman J.R."/>
            <person name="Fraser-Liggett C.M."/>
            <person name="Ravel J."/>
            <person name="Rabinowicz P.D."/>
        </authorList>
    </citation>
    <scope>NUCLEOTIDE SEQUENCE [LARGE SCALE GENOMIC DNA]</scope>
    <source>
        <strain evidence="2">cv. Hale</strain>
    </source>
</reference>
<gene>
    <name evidence="1" type="ORF">RCOM_1891460</name>
</gene>
<protein>
    <submittedName>
        <fullName evidence="1">Uncharacterized protein</fullName>
    </submittedName>
</protein>
<sequence>MDSGVRRNDGDAASRRSAIFFIRAHRPAGPPMRAENAYDLAAASLARWRSVVTAVPPTPQLSVSTSSMMTKWWR</sequence>
<evidence type="ECO:0000313" key="1">
    <source>
        <dbReference type="EMBL" id="EEF25577.1"/>
    </source>
</evidence>